<gene>
    <name evidence="4" type="ORF">ERIC2_c25930</name>
</gene>
<keyword evidence="2 3" id="KW-0460">Magnesium</keyword>
<reference evidence="4 5" key="1">
    <citation type="journal article" date="2014" name="PLoS ONE">
        <title>How to Kill the Honey Bee Larva: Genomic Potential and Virulence Mechanisms of Paenibacillus larvae.</title>
        <authorList>
            <person name="Djukic M."/>
            <person name="Brzuszkiewicz E."/>
            <person name="Funfhaus A."/>
            <person name="Voss J."/>
            <person name="Gollnow K."/>
            <person name="Poppinga L."/>
            <person name="Liesegang H."/>
            <person name="Garcia-Gonzalez E."/>
            <person name="Genersch E."/>
            <person name="Daniel R."/>
        </authorList>
    </citation>
    <scope>NUCLEOTIDE SEQUENCE [LARGE SCALE GENOMIC DNA]</scope>
    <source>
        <strain evidence="4 5">DSM 25430</strain>
    </source>
</reference>
<dbReference type="EC" id="3.1.3.3" evidence="3"/>
<dbReference type="KEGG" id="plv:ERIC2_c25930"/>
<comment type="cofactor">
    <cofactor evidence="3">
        <name>Mg(2+)</name>
        <dbReference type="ChEBI" id="CHEBI:18420"/>
    </cofactor>
    <cofactor evidence="3">
        <name>Co(2+)</name>
        <dbReference type="ChEBI" id="CHEBI:48828"/>
    </cofactor>
</comment>
<evidence type="ECO:0000256" key="2">
    <source>
        <dbReference type="ARBA" id="ARBA00022842"/>
    </source>
</evidence>
<dbReference type="GO" id="GO:0036424">
    <property type="term" value="F:L-phosphoserine phosphatase activity"/>
    <property type="evidence" value="ECO:0007669"/>
    <property type="project" value="UniProtKB-UniRule"/>
</dbReference>
<keyword evidence="3" id="KW-0028">Amino-acid biosynthesis</keyword>
<dbReference type="HAMAP" id="MF_02240">
    <property type="entry name" value="PSP"/>
    <property type="match status" value="1"/>
</dbReference>
<dbReference type="EMBL" id="CP003355">
    <property type="protein sequence ID" value="AHD06380.1"/>
    <property type="molecule type" value="Genomic_DNA"/>
</dbReference>
<dbReference type="eggNOG" id="COG1011">
    <property type="taxonomic scope" value="Bacteria"/>
</dbReference>
<sequence>MIPEDKGEFRMAVKAVMFDLDDTLLWDERSVKEAFKTTCEEAVRYYPQLSSERLEKSVRQEARSLYESYETYPYTKQIGINPFEALWARFTMEEDENLRKLKQIAPLYRKEAWKRGLAALGIEDGLLAEQLGERFIDERRKRPYIYEDTFEVLDQLKGRYTILLLTNGAPDLQQEKIDGIKELAPYFDHIIISGKFGEGKPSVAIFHHALDLLKVKKEEVIMVGDKLTTDILGASRAGIKNVWINRHKMSRTDEIIPTFEITQLKELLPLISSI</sequence>
<dbReference type="HOGENOM" id="CLU_045011_8_1_9"/>
<dbReference type="SFLD" id="SFLDS00003">
    <property type="entry name" value="Haloacid_Dehalogenase"/>
    <property type="match status" value="1"/>
</dbReference>
<dbReference type="SFLD" id="SFLDG01129">
    <property type="entry name" value="C1.5:_HAD__Beta-PGM__Phosphata"/>
    <property type="match status" value="1"/>
</dbReference>
<dbReference type="NCBIfam" id="TIGR01509">
    <property type="entry name" value="HAD-SF-IA-v3"/>
    <property type="match status" value="1"/>
</dbReference>
<dbReference type="Pfam" id="PF00702">
    <property type="entry name" value="Hydrolase"/>
    <property type="match status" value="1"/>
</dbReference>
<dbReference type="CDD" id="cd04305">
    <property type="entry name" value="HAD_Neu5Ac-Pase_like"/>
    <property type="match status" value="1"/>
</dbReference>
<comment type="pathway">
    <text evidence="3">Amino-acid biosynthesis; L-serine biosynthesis; L-serine from 3-phospho-D-glycerate: step 3/3.</text>
</comment>
<protein>
    <recommendedName>
        <fullName evidence="3">Phosphoserine phosphatase</fullName>
        <shortName evidence="3">PSP</shortName>
        <ecNumber evidence="3">3.1.3.3</ecNumber>
    </recommendedName>
</protein>
<comment type="catalytic activity">
    <reaction evidence="3">
        <text>O-phospho-L-serine + H2O = L-serine + phosphate</text>
        <dbReference type="Rhea" id="RHEA:21208"/>
        <dbReference type="ChEBI" id="CHEBI:15377"/>
        <dbReference type="ChEBI" id="CHEBI:33384"/>
        <dbReference type="ChEBI" id="CHEBI:43474"/>
        <dbReference type="ChEBI" id="CHEBI:57524"/>
        <dbReference type="EC" id="3.1.3.3"/>
    </reaction>
</comment>
<dbReference type="InterPro" id="IPR023214">
    <property type="entry name" value="HAD_sf"/>
</dbReference>
<evidence type="ECO:0000256" key="1">
    <source>
        <dbReference type="ARBA" id="ARBA00022801"/>
    </source>
</evidence>
<dbReference type="PATRIC" id="fig|697284.3.peg.2484"/>
<dbReference type="NCBIfam" id="TIGR01549">
    <property type="entry name" value="HAD-SF-IA-v1"/>
    <property type="match status" value="1"/>
</dbReference>
<keyword evidence="1 3" id="KW-0378">Hydrolase</keyword>
<dbReference type="InterPro" id="IPR006439">
    <property type="entry name" value="HAD-SF_hydro_IA"/>
</dbReference>
<dbReference type="SUPFAM" id="SSF56784">
    <property type="entry name" value="HAD-like"/>
    <property type="match status" value="1"/>
</dbReference>
<comment type="function">
    <text evidence="3">Catalyzes the last step of the phosphorylated serine biosynthetic pathway, i.e. dephosphorylation of O-phospho-L-serine to form L-serine.</text>
</comment>
<evidence type="ECO:0000313" key="4">
    <source>
        <dbReference type="EMBL" id="AHD06380.1"/>
    </source>
</evidence>
<dbReference type="Proteomes" id="UP000029431">
    <property type="component" value="Chromosome"/>
</dbReference>
<dbReference type="PANTHER" id="PTHR46470:SF3">
    <property type="entry name" value="N-ACYLNEURAMINATE-9-PHOSPHATASE"/>
    <property type="match status" value="1"/>
</dbReference>
<keyword evidence="3" id="KW-0170">Cobalt</keyword>
<name>V9W9K5_9BACL</name>
<dbReference type="InterPro" id="IPR036412">
    <property type="entry name" value="HAD-like_sf"/>
</dbReference>
<comment type="catalytic activity">
    <reaction evidence="3">
        <text>O-phospho-D-serine + H2O = D-serine + phosphate</text>
        <dbReference type="Rhea" id="RHEA:24873"/>
        <dbReference type="ChEBI" id="CHEBI:15377"/>
        <dbReference type="ChEBI" id="CHEBI:35247"/>
        <dbReference type="ChEBI" id="CHEBI:43474"/>
        <dbReference type="ChEBI" id="CHEBI:58680"/>
        <dbReference type="EC" id="3.1.3.3"/>
    </reaction>
</comment>
<dbReference type="Gene3D" id="3.40.50.1000">
    <property type="entry name" value="HAD superfamily/HAD-like"/>
    <property type="match status" value="1"/>
</dbReference>
<dbReference type="InterPro" id="IPR044266">
    <property type="entry name" value="PSP_YsaA"/>
</dbReference>
<evidence type="ECO:0000256" key="3">
    <source>
        <dbReference type="HAMAP-Rule" id="MF_02240"/>
    </source>
</evidence>
<accession>V9W9K5</accession>
<organism evidence="4 5">
    <name type="scientific">Paenibacillus larvae subsp. larvae DSM 25430</name>
    <dbReference type="NCBI Taxonomy" id="697284"/>
    <lineage>
        <taxon>Bacteria</taxon>
        <taxon>Bacillati</taxon>
        <taxon>Bacillota</taxon>
        <taxon>Bacilli</taxon>
        <taxon>Bacillales</taxon>
        <taxon>Paenibacillaceae</taxon>
        <taxon>Paenibacillus</taxon>
    </lineage>
</organism>
<keyword evidence="5" id="KW-1185">Reference proteome</keyword>
<keyword evidence="3" id="KW-0718">Serine biosynthesis</keyword>
<proteinExistence type="inferred from homology"/>
<dbReference type="PANTHER" id="PTHR46470">
    <property type="entry name" value="N-ACYLNEURAMINATE-9-PHOSPHATASE"/>
    <property type="match status" value="1"/>
</dbReference>
<evidence type="ECO:0000313" key="5">
    <source>
        <dbReference type="Proteomes" id="UP000029431"/>
    </source>
</evidence>
<dbReference type="GO" id="GO:0006564">
    <property type="term" value="P:L-serine biosynthetic process"/>
    <property type="evidence" value="ECO:0007669"/>
    <property type="project" value="UniProtKB-UniRule"/>
</dbReference>
<dbReference type="InterPro" id="IPR051400">
    <property type="entry name" value="HAD-like_hydrolase"/>
</dbReference>
<comment type="similarity">
    <text evidence="3">Belongs to the HAD-like hydrolase superfamily.</text>
</comment>
<dbReference type="AlphaFoldDB" id="V9W9K5"/>
<dbReference type="Gene3D" id="1.20.120.710">
    <property type="entry name" value="Haloacid dehalogenase hydrolase-like domain"/>
    <property type="match status" value="1"/>
</dbReference>